<dbReference type="SUPFAM" id="SSF46785">
    <property type="entry name" value="Winged helix' DNA-binding domain"/>
    <property type="match status" value="1"/>
</dbReference>
<sequence>MTAFGPGVASRAQATRSLEVAERLRQEVLQGVIKPGARLRQSEVAARFGVSTTPVREAFATLSQEGLMRRDANRGVVVFEPSVHELRETYEIRLELEPLATRLATPRLADVDIDMLDAIITEMHETTDPIRRDRLNRELHAQIYAKADRPRLSGIIDQLRDASAVYLRFLSQAASSGSGYRAEADTEHRKITAALRRRDAVAAGEAVREHLAHSQKHIEAVIGAGAVGLR</sequence>
<evidence type="ECO:0000256" key="2">
    <source>
        <dbReference type="ARBA" id="ARBA00023125"/>
    </source>
</evidence>
<evidence type="ECO:0000256" key="3">
    <source>
        <dbReference type="ARBA" id="ARBA00023163"/>
    </source>
</evidence>
<keyword evidence="2" id="KW-0238">DNA-binding</keyword>
<protein>
    <recommendedName>
        <fullName evidence="4">HTH gntR-type domain-containing protein</fullName>
    </recommendedName>
</protein>
<feature type="domain" description="HTH gntR-type" evidence="4">
    <location>
        <begin position="14"/>
        <end position="81"/>
    </location>
</feature>
<dbReference type="PROSITE" id="PS50949">
    <property type="entry name" value="HTH_GNTR"/>
    <property type="match status" value="1"/>
</dbReference>
<dbReference type="InterPro" id="IPR008920">
    <property type="entry name" value="TF_FadR/GntR_C"/>
</dbReference>
<dbReference type="OrthoDB" id="8680240at2"/>
<dbReference type="InterPro" id="IPR000524">
    <property type="entry name" value="Tscrpt_reg_HTH_GntR"/>
</dbReference>
<dbReference type="Proteomes" id="UP000239874">
    <property type="component" value="Unassembled WGS sequence"/>
</dbReference>
<organism evidence="5 6">
    <name type="scientific">Nocardia nova</name>
    <dbReference type="NCBI Taxonomy" id="37330"/>
    <lineage>
        <taxon>Bacteria</taxon>
        <taxon>Bacillati</taxon>
        <taxon>Actinomycetota</taxon>
        <taxon>Actinomycetes</taxon>
        <taxon>Mycobacteriales</taxon>
        <taxon>Nocardiaceae</taxon>
        <taxon>Nocardia</taxon>
    </lineage>
</organism>
<keyword evidence="3" id="KW-0804">Transcription</keyword>
<dbReference type="EMBL" id="PSZC01000019">
    <property type="protein sequence ID" value="PPJ35685.1"/>
    <property type="molecule type" value="Genomic_DNA"/>
</dbReference>
<proteinExistence type="predicted"/>
<evidence type="ECO:0000313" key="6">
    <source>
        <dbReference type="Proteomes" id="UP000239874"/>
    </source>
</evidence>
<keyword evidence="1" id="KW-0805">Transcription regulation</keyword>
<accession>A0A2S6AKC6</accession>
<dbReference type="CDD" id="cd07377">
    <property type="entry name" value="WHTH_GntR"/>
    <property type="match status" value="1"/>
</dbReference>
<dbReference type="InterPro" id="IPR011711">
    <property type="entry name" value="GntR_C"/>
</dbReference>
<dbReference type="PANTHER" id="PTHR43537:SF24">
    <property type="entry name" value="GLUCONATE OPERON TRANSCRIPTIONAL REPRESSOR"/>
    <property type="match status" value="1"/>
</dbReference>
<evidence type="ECO:0000259" key="4">
    <source>
        <dbReference type="PROSITE" id="PS50949"/>
    </source>
</evidence>
<dbReference type="SUPFAM" id="SSF48008">
    <property type="entry name" value="GntR ligand-binding domain-like"/>
    <property type="match status" value="1"/>
</dbReference>
<evidence type="ECO:0000256" key="1">
    <source>
        <dbReference type="ARBA" id="ARBA00023015"/>
    </source>
</evidence>
<comment type="caution">
    <text evidence="5">The sequence shown here is derived from an EMBL/GenBank/DDBJ whole genome shotgun (WGS) entry which is preliminary data.</text>
</comment>
<dbReference type="Pfam" id="PF00392">
    <property type="entry name" value="GntR"/>
    <property type="match status" value="1"/>
</dbReference>
<dbReference type="GO" id="GO:0003700">
    <property type="term" value="F:DNA-binding transcription factor activity"/>
    <property type="evidence" value="ECO:0007669"/>
    <property type="project" value="InterPro"/>
</dbReference>
<dbReference type="AlphaFoldDB" id="A0A2S6AKC6"/>
<evidence type="ECO:0000313" key="5">
    <source>
        <dbReference type="EMBL" id="PPJ35685.1"/>
    </source>
</evidence>
<dbReference type="InterPro" id="IPR036390">
    <property type="entry name" value="WH_DNA-bd_sf"/>
</dbReference>
<reference evidence="5 6" key="1">
    <citation type="submission" date="2018-02" db="EMBL/GenBank/DDBJ databases">
        <title>8 Nocardia nova and 1 Nocardia cyriacigeorgica strain used for evolution to TMP-SMX.</title>
        <authorList>
            <person name="Mehta H."/>
            <person name="Weng J."/>
            <person name="Shamoo Y."/>
        </authorList>
    </citation>
    <scope>NUCLEOTIDE SEQUENCE [LARGE SCALE GENOMIC DNA]</scope>
    <source>
        <strain evidence="5 6">MDA3139</strain>
    </source>
</reference>
<dbReference type="Gene3D" id="1.20.120.530">
    <property type="entry name" value="GntR ligand-binding domain-like"/>
    <property type="match status" value="1"/>
</dbReference>
<dbReference type="PANTHER" id="PTHR43537">
    <property type="entry name" value="TRANSCRIPTIONAL REGULATOR, GNTR FAMILY"/>
    <property type="match status" value="1"/>
</dbReference>
<dbReference type="GO" id="GO:0003677">
    <property type="term" value="F:DNA binding"/>
    <property type="evidence" value="ECO:0007669"/>
    <property type="project" value="UniProtKB-KW"/>
</dbReference>
<dbReference type="RefSeq" id="WP_104377526.1">
    <property type="nucleotide sequence ID" value="NZ_PSZC01000019.1"/>
</dbReference>
<name>A0A2S6AKC6_9NOCA</name>
<dbReference type="InterPro" id="IPR036388">
    <property type="entry name" value="WH-like_DNA-bd_sf"/>
</dbReference>
<dbReference type="Gene3D" id="1.10.10.10">
    <property type="entry name" value="Winged helix-like DNA-binding domain superfamily/Winged helix DNA-binding domain"/>
    <property type="match status" value="1"/>
</dbReference>
<dbReference type="SMART" id="SM00895">
    <property type="entry name" value="FCD"/>
    <property type="match status" value="1"/>
</dbReference>
<dbReference type="Pfam" id="PF07729">
    <property type="entry name" value="FCD"/>
    <property type="match status" value="1"/>
</dbReference>
<gene>
    <name evidence="5" type="ORF">C5E45_24360</name>
</gene>
<dbReference type="SMART" id="SM00345">
    <property type="entry name" value="HTH_GNTR"/>
    <property type="match status" value="1"/>
</dbReference>